<keyword evidence="4" id="KW-1185">Reference proteome</keyword>
<dbReference type="Gene3D" id="3.90.280.10">
    <property type="entry name" value="PEBP-like"/>
    <property type="match status" value="1"/>
</dbReference>
<dbReference type="PANTHER" id="PTHR11362:SF82">
    <property type="entry name" value="PHOSPHATIDYLETHANOLAMINE-BINDING PROTEIN 4"/>
    <property type="match status" value="1"/>
</dbReference>
<dbReference type="EMBL" id="AAKM01001186">
    <property type="protein sequence ID" value="EDL42577.1"/>
    <property type="molecule type" value="Genomic_DNA"/>
</dbReference>
<dbReference type="OMA" id="VHWVVSG"/>
<evidence type="ECO:0000313" key="3">
    <source>
        <dbReference type="EMBL" id="EDL42577.1"/>
    </source>
</evidence>
<dbReference type="Proteomes" id="UP000008333">
    <property type="component" value="Unassembled WGS sequence"/>
</dbReference>
<dbReference type="InterPro" id="IPR036610">
    <property type="entry name" value="PEBP-like_sf"/>
</dbReference>
<evidence type="ECO:0000313" key="4">
    <source>
        <dbReference type="Proteomes" id="UP000008333"/>
    </source>
</evidence>
<dbReference type="InterPro" id="IPR035810">
    <property type="entry name" value="PEBP_euk"/>
</dbReference>
<gene>
    <name evidence="3" type="ORF">PVX_235290</name>
</gene>
<reference evidence="3 4" key="1">
    <citation type="journal article" date="2008" name="Nature">
        <title>Comparative genomics of the neglected human malaria parasite Plasmodium vivax.</title>
        <authorList>
            <person name="Carlton J.M."/>
            <person name="Adams J.H."/>
            <person name="Silva J.C."/>
            <person name="Bidwell S.L."/>
            <person name="Lorenzi H."/>
            <person name="Caler E."/>
            <person name="Crabtree J."/>
            <person name="Angiuoli S.V."/>
            <person name="Merino E.F."/>
            <person name="Amedeo P."/>
            <person name="Cheng Q."/>
            <person name="Coulson R.M."/>
            <person name="Crabb B.S."/>
            <person name="Del Portillo H.A."/>
            <person name="Essien K."/>
            <person name="Feldblyum T.V."/>
            <person name="Fernandez-Becerra C."/>
            <person name="Gilson P.R."/>
            <person name="Gueye A.H."/>
            <person name="Guo X."/>
            <person name="Kang'a S."/>
            <person name="Kooij T.W."/>
            <person name="Korsinczky M."/>
            <person name="Meyer E.V."/>
            <person name="Nene V."/>
            <person name="Paulsen I."/>
            <person name="White O."/>
            <person name="Ralph S.A."/>
            <person name="Ren Q."/>
            <person name="Sargeant T.J."/>
            <person name="Salzberg S.L."/>
            <person name="Stoeckert C.J."/>
            <person name="Sullivan S.A."/>
            <person name="Yamamoto M.M."/>
            <person name="Hoffman S.L."/>
            <person name="Wortman J.R."/>
            <person name="Gardner M.J."/>
            <person name="Galinski M.R."/>
            <person name="Barnwell J.W."/>
            <person name="Fraser-Liggett C.M."/>
        </authorList>
    </citation>
    <scope>NUCLEOTIDE SEQUENCE [LARGE SCALE GENOMIC DNA]</scope>
    <source>
        <strain evidence="3 4">Salvador I</strain>
    </source>
</reference>
<dbReference type="VEuPathDB" id="PlasmoDB:PVX_235290"/>
<dbReference type="InterPro" id="IPR001858">
    <property type="entry name" value="Phosphatidylethanolamine-bd_CS"/>
</dbReference>
<name>A5KDJ2_PLAVS</name>
<dbReference type="InterPro" id="IPR008914">
    <property type="entry name" value="PEBP"/>
</dbReference>
<dbReference type="SUPFAM" id="SSF49777">
    <property type="entry name" value="PEBP-like"/>
    <property type="match status" value="1"/>
</dbReference>
<dbReference type="PROSITE" id="PS01220">
    <property type="entry name" value="PBP"/>
    <property type="match status" value="1"/>
</dbReference>
<dbReference type="STRING" id="126793.A5KDJ2"/>
<dbReference type="PANTHER" id="PTHR11362">
    <property type="entry name" value="PHOSPHATIDYLETHANOLAMINE-BINDING PROTEIN"/>
    <property type="match status" value="1"/>
</dbReference>
<dbReference type="KEGG" id="pvx:PVX_235290"/>
<comment type="caution">
    <text evidence="3">The sequence shown here is derived from an EMBL/GenBank/DDBJ whole genome shotgun (WGS) entry which is preliminary data.</text>
</comment>
<comment type="similarity">
    <text evidence="1">Belongs to the phosphatidylethanolamine-binding protein family.</text>
</comment>
<evidence type="ECO:0000256" key="1">
    <source>
        <dbReference type="ARBA" id="ARBA00007091"/>
    </source>
</evidence>
<dbReference type="CDD" id="cd00866">
    <property type="entry name" value="PEBP_euk"/>
    <property type="match status" value="1"/>
</dbReference>
<sequence>MGGPPTIEELKREKIIPHVFPDENVDLTVDMYISFKSGKEVNHGNILDLAGTGSVPRNIKFSEEPPEDYCYILFMIDPDFPSRRRPDGRDYVHWAVSGIKSKELVKGTDKNCITLLPYVGPSIKKGTGLHRISFILSLVKEENKGNVTGVPLYRGEHYITRVKFNNCQSAYNVIQMNDMKIVGFNWCQIEAKGQDNSADIQHSGGRSSLEGPRFEGKPIPNPLLGLDSTRTGHHHHHH</sequence>
<organism evidence="3 4">
    <name type="scientific">Plasmodium vivax (strain Salvador I)</name>
    <dbReference type="NCBI Taxonomy" id="126793"/>
    <lineage>
        <taxon>Eukaryota</taxon>
        <taxon>Sar</taxon>
        <taxon>Alveolata</taxon>
        <taxon>Apicomplexa</taxon>
        <taxon>Aconoidasida</taxon>
        <taxon>Haemosporida</taxon>
        <taxon>Plasmodiidae</taxon>
        <taxon>Plasmodium</taxon>
        <taxon>Plasmodium (Plasmodium)</taxon>
    </lineage>
</organism>
<feature type="region of interest" description="Disordered" evidence="2">
    <location>
        <begin position="197"/>
        <end position="238"/>
    </location>
</feature>
<proteinExistence type="inferred from homology"/>
<accession>A5KDJ2</accession>
<dbReference type="Pfam" id="PF01161">
    <property type="entry name" value="PBP"/>
    <property type="match status" value="1"/>
</dbReference>
<feature type="compositionally biased region" description="Polar residues" evidence="2">
    <location>
        <begin position="197"/>
        <end position="206"/>
    </location>
</feature>
<dbReference type="RefSeq" id="XP_001612370.1">
    <property type="nucleotide sequence ID" value="XM_001612320.1"/>
</dbReference>
<protein>
    <submittedName>
        <fullName evidence="3">Phosphatidylethanolamine-binding protein, putative</fullName>
    </submittedName>
</protein>
<dbReference type="InParanoid" id="A5KDJ2"/>
<dbReference type="AlphaFoldDB" id="A5KDJ2"/>
<evidence type="ECO:0000256" key="2">
    <source>
        <dbReference type="SAM" id="MobiDB-lite"/>
    </source>
</evidence>
<dbReference type="GeneID" id="5471581"/>
<dbReference type="PhylomeDB" id="A5KDJ2"/>